<dbReference type="GO" id="GO:0005524">
    <property type="term" value="F:ATP binding"/>
    <property type="evidence" value="ECO:0007669"/>
    <property type="project" value="UniProtKB-KW"/>
</dbReference>
<dbReference type="Pfam" id="PF00989">
    <property type="entry name" value="PAS"/>
    <property type="match status" value="1"/>
</dbReference>
<comment type="subcellular location">
    <subcellularLocation>
        <location evidence="2">Cell membrane</location>
        <topology evidence="2">Multi-pass membrane protein</topology>
    </subcellularLocation>
</comment>
<evidence type="ECO:0000256" key="2">
    <source>
        <dbReference type="ARBA" id="ARBA00004651"/>
    </source>
</evidence>
<evidence type="ECO:0000256" key="9">
    <source>
        <dbReference type="ARBA" id="ARBA00022777"/>
    </source>
</evidence>
<keyword evidence="10" id="KW-0067">ATP-binding</keyword>
<dbReference type="PROSITE" id="PS50109">
    <property type="entry name" value="HIS_KIN"/>
    <property type="match status" value="1"/>
</dbReference>
<dbReference type="SUPFAM" id="SSF55874">
    <property type="entry name" value="ATPase domain of HSP90 chaperone/DNA topoisomerase II/histidine kinase"/>
    <property type="match status" value="1"/>
</dbReference>
<feature type="transmembrane region" description="Helical" evidence="14">
    <location>
        <begin position="20"/>
        <end position="45"/>
    </location>
</feature>
<gene>
    <name evidence="16" type="ORF">SAMN02745220_02968</name>
</gene>
<keyword evidence="13 14" id="KW-0472">Membrane</keyword>
<evidence type="ECO:0000313" key="17">
    <source>
        <dbReference type="Proteomes" id="UP000184603"/>
    </source>
</evidence>
<evidence type="ECO:0000256" key="10">
    <source>
        <dbReference type="ARBA" id="ARBA00022840"/>
    </source>
</evidence>
<keyword evidence="17" id="KW-1185">Reference proteome</keyword>
<dbReference type="SUPFAM" id="SSF55890">
    <property type="entry name" value="Sporulation response regulatory protein Spo0B"/>
    <property type="match status" value="1"/>
</dbReference>
<evidence type="ECO:0000256" key="4">
    <source>
        <dbReference type="ARBA" id="ARBA00022475"/>
    </source>
</evidence>
<dbReference type="GO" id="GO:0006355">
    <property type="term" value="P:regulation of DNA-templated transcription"/>
    <property type="evidence" value="ECO:0007669"/>
    <property type="project" value="InterPro"/>
</dbReference>
<keyword evidence="5" id="KW-0597">Phosphoprotein</keyword>
<dbReference type="SUPFAM" id="SSF103190">
    <property type="entry name" value="Sensory domain-like"/>
    <property type="match status" value="1"/>
</dbReference>
<dbReference type="InterPro" id="IPR029151">
    <property type="entry name" value="Sensor-like_sf"/>
</dbReference>
<dbReference type="Gene3D" id="1.10.287.130">
    <property type="match status" value="1"/>
</dbReference>
<dbReference type="InterPro" id="IPR035965">
    <property type="entry name" value="PAS-like_dom_sf"/>
</dbReference>
<keyword evidence="8" id="KW-0547">Nucleotide-binding</keyword>
<dbReference type="Gene3D" id="3.30.565.10">
    <property type="entry name" value="Histidine kinase-like ATPase, C-terminal domain"/>
    <property type="match status" value="1"/>
</dbReference>
<dbReference type="Pfam" id="PF17203">
    <property type="entry name" value="sCache_3_2"/>
    <property type="match status" value="1"/>
</dbReference>
<dbReference type="InterPro" id="IPR005467">
    <property type="entry name" value="His_kinase_dom"/>
</dbReference>
<evidence type="ECO:0000256" key="13">
    <source>
        <dbReference type="ARBA" id="ARBA00023136"/>
    </source>
</evidence>
<keyword evidence="7 14" id="KW-0812">Transmembrane</keyword>
<dbReference type="SUPFAM" id="SSF55785">
    <property type="entry name" value="PYP-like sensor domain (PAS domain)"/>
    <property type="match status" value="1"/>
</dbReference>
<comment type="catalytic activity">
    <reaction evidence="1">
        <text>ATP + protein L-histidine = ADP + protein N-phospho-L-histidine.</text>
        <dbReference type="EC" id="2.7.13.3"/>
    </reaction>
</comment>
<dbReference type="GO" id="GO:0005886">
    <property type="term" value="C:plasma membrane"/>
    <property type="evidence" value="ECO:0007669"/>
    <property type="project" value="UniProtKB-SubCell"/>
</dbReference>
<keyword evidence="11 14" id="KW-1133">Transmembrane helix</keyword>
<keyword evidence="12" id="KW-0902">Two-component regulatory system</keyword>
<name>A0A1M7YAI2_9BACT</name>
<evidence type="ECO:0000256" key="3">
    <source>
        <dbReference type="ARBA" id="ARBA00012438"/>
    </source>
</evidence>
<evidence type="ECO:0000256" key="11">
    <source>
        <dbReference type="ARBA" id="ARBA00022989"/>
    </source>
</evidence>
<dbReference type="Gene3D" id="3.30.450.20">
    <property type="entry name" value="PAS domain"/>
    <property type="match status" value="2"/>
</dbReference>
<evidence type="ECO:0000256" key="7">
    <source>
        <dbReference type="ARBA" id="ARBA00022692"/>
    </source>
</evidence>
<dbReference type="SMART" id="SM00387">
    <property type="entry name" value="HATPase_c"/>
    <property type="match status" value="1"/>
</dbReference>
<dbReference type="AlphaFoldDB" id="A0A1M7YAI2"/>
<dbReference type="Proteomes" id="UP000184603">
    <property type="component" value="Unassembled WGS sequence"/>
</dbReference>
<dbReference type="RefSeq" id="WP_073614312.1">
    <property type="nucleotide sequence ID" value="NZ_FRFE01000014.1"/>
</dbReference>
<evidence type="ECO:0000256" key="5">
    <source>
        <dbReference type="ARBA" id="ARBA00022553"/>
    </source>
</evidence>
<dbReference type="InterPro" id="IPR033463">
    <property type="entry name" value="sCache_3"/>
</dbReference>
<reference evidence="16 17" key="1">
    <citation type="submission" date="2016-12" db="EMBL/GenBank/DDBJ databases">
        <authorList>
            <person name="Song W.-J."/>
            <person name="Kurnit D.M."/>
        </authorList>
    </citation>
    <scope>NUCLEOTIDE SEQUENCE [LARGE SCALE GENOMIC DNA]</scope>
    <source>
        <strain evidence="16 17">DSM 18488</strain>
    </source>
</reference>
<dbReference type="EMBL" id="FRFE01000014">
    <property type="protein sequence ID" value="SHO49645.1"/>
    <property type="molecule type" value="Genomic_DNA"/>
</dbReference>
<dbReference type="GO" id="GO:0000155">
    <property type="term" value="F:phosphorelay sensor kinase activity"/>
    <property type="evidence" value="ECO:0007669"/>
    <property type="project" value="InterPro"/>
</dbReference>
<dbReference type="CDD" id="cd00130">
    <property type="entry name" value="PAS"/>
    <property type="match status" value="1"/>
</dbReference>
<evidence type="ECO:0000256" key="6">
    <source>
        <dbReference type="ARBA" id="ARBA00022679"/>
    </source>
</evidence>
<keyword evidence="9 16" id="KW-0418">Kinase</keyword>
<dbReference type="InterPro" id="IPR036890">
    <property type="entry name" value="HATPase_C_sf"/>
</dbReference>
<feature type="transmembrane region" description="Helical" evidence="14">
    <location>
        <begin position="185"/>
        <end position="204"/>
    </location>
</feature>
<dbReference type="InterPro" id="IPR004358">
    <property type="entry name" value="Sig_transdc_His_kin-like_C"/>
</dbReference>
<dbReference type="OrthoDB" id="9792686at2"/>
<sequence length="540" mass="60190">MNISAAGFYNVIRPRRLLDSVSIIIMILVVALLVAFGSIFSQMAFDIVDKQMQKRAIQTAEQLAGLTAIHDFIQSSSDSKRIFTPITDFVPLPTDAEYVFVTDIHGKLISHPDSALIGTHLKDTLATRALIYGSAYTQRTLENGRPYIRGSVPVIDKRYRIIGMVSVGYPLDTLRKASDDYLEKIIFFTFVFITLGLIAAIFIAKGVKWIIFGLEPAEIAYMFQERSALIESIREGIISTDAKGTITLVNEAALKTLDLHDRRDLEKHPLRDFFPALDVPHILQTGEPVSDREFVLAGIPIIVNVEPVGDRRGLVVTFRKKEDIDMIARELSQVQTFSDMLRAQTHEYSNNLHTIVGLIQIGAYQDVLDYIADETTGHRKLIRFLAENLPDRILSSMIIGKYMHASEHKVEFFIDPESRMIDLPDTLDRHTLTTALGNIIDNGIEAAAAAGTKPRISLFMSDFGNDLIFEIEDSGKGIDIEIADRIFEKGISSKGGNQRGYGLYLAKRAIDTLGGTIELEPGETRGTRFDIIIPKKGYAP</sequence>
<dbReference type="PANTHER" id="PTHR43547">
    <property type="entry name" value="TWO-COMPONENT HISTIDINE KINASE"/>
    <property type="match status" value="1"/>
</dbReference>
<dbReference type="InterPro" id="IPR016120">
    <property type="entry name" value="Sig_transdc_His_kin_SpoOB"/>
</dbReference>
<dbReference type="InterPro" id="IPR000014">
    <property type="entry name" value="PAS"/>
</dbReference>
<evidence type="ECO:0000259" key="15">
    <source>
        <dbReference type="PROSITE" id="PS50109"/>
    </source>
</evidence>
<dbReference type="SMART" id="SM00091">
    <property type="entry name" value="PAS"/>
    <property type="match status" value="1"/>
</dbReference>
<evidence type="ECO:0000313" key="16">
    <source>
        <dbReference type="EMBL" id="SHO49645.1"/>
    </source>
</evidence>
<dbReference type="STRING" id="1121416.SAMN02745220_02968"/>
<protein>
    <recommendedName>
        <fullName evidence="3">histidine kinase</fullName>
        <ecNumber evidence="3">2.7.13.3</ecNumber>
    </recommendedName>
</protein>
<proteinExistence type="predicted"/>
<dbReference type="Pfam" id="PF14689">
    <property type="entry name" value="SPOB_a"/>
    <property type="match status" value="1"/>
</dbReference>
<dbReference type="InterPro" id="IPR013767">
    <property type="entry name" value="PAS_fold"/>
</dbReference>
<organism evidence="16 17">
    <name type="scientific">Desulfopila aestuarii DSM 18488</name>
    <dbReference type="NCBI Taxonomy" id="1121416"/>
    <lineage>
        <taxon>Bacteria</taxon>
        <taxon>Pseudomonadati</taxon>
        <taxon>Thermodesulfobacteriota</taxon>
        <taxon>Desulfobulbia</taxon>
        <taxon>Desulfobulbales</taxon>
        <taxon>Desulfocapsaceae</taxon>
        <taxon>Desulfopila</taxon>
    </lineage>
</organism>
<evidence type="ECO:0000256" key="8">
    <source>
        <dbReference type="ARBA" id="ARBA00022741"/>
    </source>
</evidence>
<keyword evidence="4" id="KW-1003">Cell membrane</keyword>
<dbReference type="Pfam" id="PF02518">
    <property type="entry name" value="HATPase_c"/>
    <property type="match status" value="1"/>
</dbReference>
<dbReference type="PANTHER" id="PTHR43547:SF3">
    <property type="entry name" value="SENSOR PROTEIN CITS"/>
    <property type="match status" value="1"/>
</dbReference>
<feature type="domain" description="Histidine kinase" evidence="15">
    <location>
        <begin position="343"/>
        <end position="537"/>
    </location>
</feature>
<evidence type="ECO:0000256" key="12">
    <source>
        <dbReference type="ARBA" id="ARBA00023012"/>
    </source>
</evidence>
<accession>A0A1M7YAI2</accession>
<keyword evidence="6" id="KW-0808">Transferase</keyword>
<evidence type="ECO:0000256" key="14">
    <source>
        <dbReference type="SAM" id="Phobius"/>
    </source>
</evidence>
<dbReference type="InterPro" id="IPR039506">
    <property type="entry name" value="SPOB_a"/>
</dbReference>
<dbReference type="InterPro" id="IPR003594">
    <property type="entry name" value="HATPase_dom"/>
</dbReference>
<dbReference type="EC" id="2.7.13.3" evidence="3"/>
<evidence type="ECO:0000256" key="1">
    <source>
        <dbReference type="ARBA" id="ARBA00000085"/>
    </source>
</evidence>
<dbReference type="PRINTS" id="PR00344">
    <property type="entry name" value="BCTRLSENSOR"/>
</dbReference>